<name>A0A4R5ASF3_9FLAO</name>
<dbReference type="InterPro" id="IPR027094">
    <property type="entry name" value="Mitofusin_fam"/>
</dbReference>
<reference evidence="8 9" key="1">
    <citation type="submission" date="2019-03" db="EMBL/GenBank/DDBJ databases">
        <title>Flavobacterium AT-3-2 sp. nov., isolated from arctic soil.</title>
        <authorList>
            <person name="Chaudhary D.K."/>
        </authorList>
    </citation>
    <scope>NUCLEOTIDE SEQUENCE [LARGE SCALE GENOMIC DNA]</scope>
    <source>
        <strain evidence="8 9">AT-3-2</strain>
    </source>
</reference>
<comment type="caution">
    <text evidence="8">The sequence shown here is derived from an EMBL/GenBank/DDBJ whole genome shotgun (WGS) entry which is preliminary data.</text>
</comment>
<keyword evidence="5" id="KW-0472">Membrane</keyword>
<evidence type="ECO:0000256" key="1">
    <source>
        <dbReference type="ARBA" id="ARBA00004370"/>
    </source>
</evidence>
<keyword evidence="2" id="KW-0547">Nucleotide-binding</keyword>
<dbReference type="InterPro" id="IPR045063">
    <property type="entry name" value="Dynamin_N"/>
</dbReference>
<dbReference type="AlphaFoldDB" id="A0A4R5ASF3"/>
<evidence type="ECO:0000256" key="2">
    <source>
        <dbReference type="ARBA" id="ARBA00022741"/>
    </source>
</evidence>
<dbReference type="Gene3D" id="3.40.50.300">
    <property type="entry name" value="P-loop containing nucleotide triphosphate hydrolases"/>
    <property type="match status" value="1"/>
</dbReference>
<evidence type="ECO:0000313" key="8">
    <source>
        <dbReference type="EMBL" id="TDD74626.1"/>
    </source>
</evidence>
<keyword evidence="9" id="KW-1185">Reference proteome</keyword>
<comment type="subcellular location">
    <subcellularLocation>
        <location evidence="1">Membrane</location>
    </subcellularLocation>
</comment>
<dbReference type="PANTHER" id="PTHR10465">
    <property type="entry name" value="TRANSMEMBRANE GTPASE FZO1"/>
    <property type="match status" value="1"/>
</dbReference>
<dbReference type="Proteomes" id="UP000295278">
    <property type="component" value="Unassembled WGS sequence"/>
</dbReference>
<evidence type="ECO:0000256" key="4">
    <source>
        <dbReference type="ARBA" id="ARBA00023134"/>
    </source>
</evidence>
<evidence type="ECO:0000256" key="3">
    <source>
        <dbReference type="ARBA" id="ARBA00022801"/>
    </source>
</evidence>
<gene>
    <name evidence="8" type="ORF">E0F89_14055</name>
</gene>
<keyword evidence="4" id="KW-0342">GTP-binding</keyword>
<dbReference type="InterPro" id="IPR027417">
    <property type="entry name" value="P-loop_NTPase"/>
</dbReference>
<evidence type="ECO:0000259" key="7">
    <source>
        <dbReference type="Pfam" id="PF00350"/>
    </source>
</evidence>
<proteinExistence type="predicted"/>
<accession>A0A4R5ASF3</accession>
<feature type="coiled-coil region" evidence="6">
    <location>
        <begin position="445"/>
        <end position="472"/>
    </location>
</feature>
<evidence type="ECO:0000256" key="5">
    <source>
        <dbReference type="ARBA" id="ARBA00023136"/>
    </source>
</evidence>
<keyword evidence="3" id="KW-0378">Hydrolase</keyword>
<dbReference type="GO" id="GO:0003924">
    <property type="term" value="F:GTPase activity"/>
    <property type="evidence" value="ECO:0007669"/>
    <property type="project" value="InterPro"/>
</dbReference>
<dbReference type="Pfam" id="PF00350">
    <property type="entry name" value="Dynamin_N"/>
    <property type="match status" value="1"/>
</dbReference>
<dbReference type="SUPFAM" id="SSF52540">
    <property type="entry name" value="P-loop containing nucleoside triphosphate hydrolases"/>
    <property type="match status" value="1"/>
</dbReference>
<evidence type="ECO:0000256" key="6">
    <source>
        <dbReference type="SAM" id="Coils"/>
    </source>
</evidence>
<evidence type="ECO:0000313" key="9">
    <source>
        <dbReference type="Proteomes" id="UP000295278"/>
    </source>
</evidence>
<sequence length="773" mass="88924">MITTEMLWNPQNISDTEISFRSLKKKGIKKLELKKMENKFEKIHEALLFLDNQNRFNHENLKIEDSRSLIAEAKKISHGLQEILTEGKILKIGIVGQVKAGKSSFLNALFFEGKEILPKASTPMTAGLTVIRYAENPSFEIEFYTQEDFKVFEDNATVYEKYFDDTKRENPDWSTKDIEADLSEKLNDEICSSKELVDRCKGDARRKIGNMIEKVPFSNISEMQGRLIDYVGAEGKYTSVTKSLFLYLNDERLKNIEIVDTPGVNDPVVSREERTKDFLRTCHGVFLLSYAGQLCSKTDIDFLETRINSQGIDAVVLLASKYDSALQEIGYKIPDLERAHGKLGRDLKQSFEDALKNTGYKGVKPKFDVTSGICFSLYLKEMNTWDATERQVYDNLSELFPDYFNSDDDAKETLLGLSNIEVIREEYIEKEFKENKDKIIGAKISNYEEKNKRNLQTEIEAAKEKAVKQKRLLESSDLEKLKEDRESYQNMFSKIQGGISNTIKDAKQNLNNIAHNLGQTSWNVPSNIPGSRSPYSFKIESGAWLIPNASYSCDYNEIDREAVRRIVKTSGTAYIDNVTTVWNDKFKKGGQFELDLKRRIEKEIENALEKQPKLDPEILQNALAEVLRNITSIQIDSLTFTQNFDYDVTNLKFPCRLTEAYYPNWTTFSESINSSQVINDVHNTVEKLEYEMRSTLLRLRAEVQAEAKKLFTSPMGKIEIELTRLDKHLVLTLEKEFSKQLDLLETDIKEKERVIPIFEDFIDTINNALHLIK</sequence>
<keyword evidence="6" id="KW-0175">Coiled coil</keyword>
<dbReference type="GO" id="GO:0005525">
    <property type="term" value="F:GTP binding"/>
    <property type="evidence" value="ECO:0007669"/>
    <property type="project" value="UniProtKB-KW"/>
</dbReference>
<organism evidence="8 9">
    <name type="scientific">Flavobacterium caseinilyticum</name>
    <dbReference type="NCBI Taxonomy" id="2541732"/>
    <lineage>
        <taxon>Bacteria</taxon>
        <taxon>Pseudomonadati</taxon>
        <taxon>Bacteroidota</taxon>
        <taxon>Flavobacteriia</taxon>
        <taxon>Flavobacteriales</taxon>
        <taxon>Flavobacteriaceae</taxon>
        <taxon>Flavobacterium</taxon>
    </lineage>
</organism>
<dbReference type="GO" id="GO:0016020">
    <property type="term" value="C:membrane"/>
    <property type="evidence" value="ECO:0007669"/>
    <property type="project" value="UniProtKB-SubCell"/>
</dbReference>
<dbReference type="EMBL" id="SMFM01000008">
    <property type="protein sequence ID" value="TDD74626.1"/>
    <property type="molecule type" value="Genomic_DNA"/>
</dbReference>
<protein>
    <recommendedName>
        <fullName evidence="7">Dynamin N-terminal domain-containing protein</fullName>
    </recommendedName>
</protein>
<dbReference type="OrthoDB" id="9816479at2"/>
<dbReference type="PANTHER" id="PTHR10465:SF0">
    <property type="entry name" value="SARCALUMENIN"/>
    <property type="match status" value="1"/>
</dbReference>
<feature type="domain" description="Dynamin N-terminal" evidence="7">
    <location>
        <begin position="92"/>
        <end position="318"/>
    </location>
</feature>